<evidence type="ECO:0000256" key="4">
    <source>
        <dbReference type="SAM" id="MobiDB-lite"/>
    </source>
</evidence>
<proteinExistence type="predicted"/>
<dbReference type="PANTHER" id="PTHR45789">
    <property type="entry name" value="FI18025P1"/>
    <property type="match status" value="1"/>
</dbReference>
<dbReference type="PANTHER" id="PTHR45789:SF2">
    <property type="entry name" value="FI18025P1"/>
    <property type="match status" value="1"/>
</dbReference>
<keyword evidence="2 3" id="KW-0539">Nucleus</keyword>
<dbReference type="GO" id="GO:0000978">
    <property type="term" value="F:RNA polymerase II cis-regulatory region sequence-specific DNA binding"/>
    <property type="evidence" value="ECO:0007669"/>
    <property type="project" value="TreeGrafter"/>
</dbReference>
<reference evidence="6" key="1">
    <citation type="submission" date="2020-11" db="EMBL/GenBank/DDBJ databases">
        <authorList>
            <consortium name="DOE Joint Genome Institute"/>
            <person name="Ahrendt S."/>
            <person name="Riley R."/>
            <person name="Andreopoulos W."/>
            <person name="Labutti K."/>
            <person name="Pangilinan J."/>
            <person name="Ruiz-Duenas F.J."/>
            <person name="Barrasa J.M."/>
            <person name="Sanchez-Garcia M."/>
            <person name="Camarero S."/>
            <person name="Miyauchi S."/>
            <person name="Serrano A."/>
            <person name="Linde D."/>
            <person name="Babiker R."/>
            <person name="Drula E."/>
            <person name="Ayuso-Fernandez I."/>
            <person name="Pacheco R."/>
            <person name="Padilla G."/>
            <person name="Ferreira P."/>
            <person name="Barriuso J."/>
            <person name="Kellner H."/>
            <person name="Castanera R."/>
            <person name="Alfaro M."/>
            <person name="Ramirez L."/>
            <person name="Pisabarro A.G."/>
            <person name="Kuo A."/>
            <person name="Tritt A."/>
            <person name="Lipzen A."/>
            <person name="He G."/>
            <person name="Yan M."/>
            <person name="Ng V."/>
            <person name="Cullen D."/>
            <person name="Martin F."/>
            <person name="Rosso M.-N."/>
            <person name="Henrissat B."/>
            <person name="Hibbett D."/>
            <person name="Martinez A.T."/>
            <person name="Grigoriev I.V."/>
        </authorList>
    </citation>
    <scope>NUCLEOTIDE SEQUENCE</scope>
    <source>
        <strain evidence="6">CBS 247.69</strain>
    </source>
</reference>
<dbReference type="Pfam" id="PF00505">
    <property type="entry name" value="HMG_box"/>
    <property type="match status" value="1"/>
</dbReference>
<dbReference type="InterPro" id="IPR009071">
    <property type="entry name" value="HMG_box_dom"/>
</dbReference>
<name>A0A9P5XZN1_9AGAR</name>
<evidence type="ECO:0000259" key="5">
    <source>
        <dbReference type="PROSITE" id="PS50118"/>
    </source>
</evidence>
<keyword evidence="7" id="KW-1185">Reference proteome</keyword>
<dbReference type="CDD" id="cd01389">
    <property type="entry name" value="HMG-box_ROX1-like"/>
    <property type="match status" value="1"/>
</dbReference>
<feature type="DNA-binding region" description="HMG box" evidence="3">
    <location>
        <begin position="65"/>
        <end position="134"/>
    </location>
</feature>
<evidence type="ECO:0000256" key="3">
    <source>
        <dbReference type="PROSITE-ProRule" id="PRU00267"/>
    </source>
</evidence>
<feature type="compositionally biased region" description="Low complexity" evidence="4">
    <location>
        <begin position="1"/>
        <end position="20"/>
    </location>
</feature>
<dbReference type="InterPro" id="IPR036910">
    <property type="entry name" value="HMG_box_dom_sf"/>
</dbReference>
<evidence type="ECO:0000313" key="6">
    <source>
        <dbReference type="EMBL" id="KAF9459629.1"/>
    </source>
</evidence>
<dbReference type="AlphaFoldDB" id="A0A9P5XZN1"/>
<dbReference type="SMART" id="SM00398">
    <property type="entry name" value="HMG"/>
    <property type="match status" value="1"/>
</dbReference>
<dbReference type="Gene3D" id="1.10.30.10">
    <property type="entry name" value="High mobility group box domain"/>
    <property type="match status" value="1"/>
</dbReference>
<comment type="caution">
    <text evidence="6">The sequence shown here is derived from an EMBL/GenBank/DDBJ whole genome shotgun (WGS) entry which is preliminary data.</text>
</comment>
<sequence>MTPASFSTSSSPALATFQHPQEPHLPHTPQTPQPPPEQPIASSSSTIVSAPPRGSHGKKRDASYIPRPPNAFILYRSSFIKSQQVTDKVEGNHSNLSKIIGKYWKTLPQAERDEWEAKAVLAQAEHRARYPDWRFRP</sequence>
<dbReference type="InterPro" id="IPR051356">
    <property type="entry name" value="SOX/SOX-like_TF"/>
</dbReference>
<dbReference type="SUPFAM" id="SSF47095">
    <property type="entry name" value="HMG-box"/>
    <property type="match status" value="1"/>
</dbReference>
<feature type="domain" description="HMG box" evidence="5">
    <location>
        <begin position="65"/>
        <end position="134"/>
    </location>
</feature>
<evidence type="ECO:0000313" key="7">
    <source>
        <dbReference type="Proteomes" id="UP000807353"/>
    </source>
</evidence>
<dbReference type="OrthoDB" id="6247875at2759"/>
<dbReference type="GO" id="GO:0005634">
    <property type="term" value="C:nucleus"/>
    <property type="evidence" value="ECO:0007669"/>
    <property type="project" value="UniProtKB-UniRule"/>
</dbReference>
<keyword evidence="1 3" id="KW-0238">DNA-binding</keyword>
<organism evidence="6 7">
    <name type="scientific">Collybia nuda</name>
    <dbReference type="NCBI Taxonomy" id="64659"/>
    <lineage>
        <taxon>Eukaryota</taxon>
        <taxon>Fungi</taxon>
        <taxon>Dikarya</taxon>
        <taxon>Basidiomycota</taxon>
        <taxon>Agaricomycotina</taxon>
        <taxon>Agaricomycetes</taxon>
        <taxon>Agaricomycetidae</taxon>
        <taxon>Agaricales</taxon>
        <taxon>Tricholomatineae</taxon>
        <taxon>Clitocybaceae</taxon>
        <taxon>Collybia</taxon>
    </lineage>
</organism>
<dbReference type="Proteomes" id="UP000807353">
    <property type="component" value="Unassembled WGS sequence"/>
</dbReference>
<gene>
    <name evidence="6" type="ORF">BDZ94DRAFT_1171276</name>
</gene>
<dbReference type="EMBL" id="MU150313">
    <property type="protein sequence ID" value="KAF9459629.1"/>
    <property type="molecule type" value="Genomic_DNA"/>
</dbReference>
<dbReference type="GO" id="GO:0000981">
    <property type="term" value="F:DNA-binding transcription factor activity, RNA polymerase II-specific"/>
    <property type="evidence" value="ECO:0007669"/>
    <property type="project" value="TreeGrafter"/>
</dbReference>
<feature type="non-terminal residue" evidence="6">
    <location>
        <position position="137"/>
    </location>
</feature>
<evidence type="ECO:0000256" key="1">
    <source>
        <dbReference type="ARBA" id="ARBA00023125"/>
    </source>
</evidence>
<accession>A0A9P5XZN1</accession>
<dbReference type="PROSITE" id="PS50118">
    <property type="entry name" value="HMG_BOX_2"/>
    <property type="match status" value="1"/>
</dbReference>
<feature type="compositionally biased region" description="Pro residues" evidence="4">
    <location>
        <begin position="29"/>
        <end position="38"/>
    </location>
</feature>
<protein>
    <recommendedName>
        <fullName evidence="5">HMG box domain-containing protein</fullName>
    </recommendedName>
</protein>
<feature type="region of interest" description="Disordered" evidence="4">
    <location>
        <begin position="1"/>
        <end position="65"/>
    </location>
</feature>
<evidence type="ECO:0000256" key="2">
    <source>
        <dbReference type="ARBA" id="ARBA00023242"/>
    </source>
</evidence>